<keyword evidence="8" id="KW-0408">Iron</keyword>
<dbReference type="InterPro" id="IPR036388">
    <property type="entry name" value="WH-like_DNA-bd_sf"/>
</dbReference>
<keyword evidence="5" id="KW-0238">DNA-binding</keyword>
<keyword evidence="6" id="KW-0804">Transcription</keyword>
<dbReference type="PANTHER" id="PTHR33202:SF7">
    <property type="entry name" value="FERRIC UPTAKE REGULATION PROTEIN"/>
    <property type="match status" value="1"/>
</dbReference>
<keyword evidence="3 7" id="KW-0862">Zinc</keyword>
<dbReference type="RefSeq" id="WP_072745391.1">
    <property type="nucleotide sequence ID" value="NZ_FQXR01000022.1"/>
</dbReference>
<feature type="binding site" evidence="7">
    <location>
        <position position="138"/>
    </location>
    <ligand>
        <name>Zn(2+)</name>
        <dbReference type="ChEBI" id="CHEBI:29105"/>
    </ligand>
</feature>
<dbReference type="InterPro" id="IPR043135">
    <property type="entry name" value="Fur_C"/>
</dbReference>
<evidence type="ECO:0000256" key="6">
    <source>
        <dbReference type="ARBA" id="ARBA00023163"/>
    </source>
</evidence>
<dbReference type="InterPro" id="IPR002481">
    <property type="entry name" value="FUR"/>
</dbReference>
<dbReference type="GO" id="GO:0000976">
    <property type="term" value="F:transcription cis-regulatory region binding"/>
    <property type="evidence" value="ECO:0007669"/>
    <property type="project" value="TreeGrafter"/>
</dbReference>
<dbReference type="GO" id="GO:0008270">
    <property type="term" value="F:zinc ion binding"/>
    <property type="evidence" value="ECO:0007669"/>
    <property type="project" value="TreeGrafter"/>
</dbReference>
<evidence type="ECO:0000256" key="5">
    <source>
        <dbReference type="ARBA" id="ARBA00023125"/>
    </source>
</evidence>
<dbReference type="Gene3D" id="3.30.1490.190">
    <property type="match status" value="1"/>
</dbReference>
<dbReference type="Gene3D" id="1.10.10.10">
    <property type="entry name" value="Winged helix-like DNA-binding domain superfamily/Winged helix DNA-binding domain"/>
    <property type="match status" value="1"/>
</dbReference>
<evidence type="ECO:0000256" key="8">
    <source>
        <dbReference type="PIRSR" id="PIRSR602481-2"/>
    </source>
</evidence>
<evidence type="ECO:0000313" key="10">
    <source>
        <dbReference type="Proteomes" id="UP000184389"/>
    </source>
</evidence>
<evidence type="ECO:0000256" key="2">
    <source>
        <dbReference type="ARBA" id="ARBA00022491"/>
    </source>
</evidence>
<dbReference type="AlphaFoldDB" id="A0A1M5Z7K9"/>
<protein>
    <submittedName>
        <fullName evidence="9">Fur family transcriptional regulator, ferric uptake regulator</fullName>
    </submittedName>
</protein>
<dbReference type="GO" id="GO:0003700">
    <property type="term" value="F:DNA-binding transcription factor activity"/>
    <property type="evidence" value="ECO:0007669"/>
    <property type="project" value="InterPro"/>
</dbReference>
<dbReference type="CDD" id="cd07153">
    <property type="entry name" value="Fur_like"/>
    <property type="match status" value="1"/>
</dbReference>
<feature type="binding site" evidence="8">
    <location>
        <position position="110"/>
    </location>
    <ligand>
        <name>Fe cation</name>
        <dbReference type="ChEBI" id="CHEBI:24875"/>
    </ligand>
</feature>
<feature type="binding site" evidence="7">
    <location>
        <position position="135"/>
    </location>
    <ligand>
        <name>Zn(2+)</name>
        <dbReference type="ChEBI" id="CHEBI:29105"/>
    </ligand>
</feature>
<evidence type="ECO:0000256" key="7">
    <source>
        <dbReference type="PIRSR" id="PIRSR602481-1"/>
    </source>
</evidence>
<evidence type="ECO:0000256" key="4">
    <source>
        <dbReference type="ARBA" id="ARBA00023015"/>
    </source>
</evidence>
<sequence>MENNNYREIFIKNNIKTTKQREIVFDILMNSNVPLSAKEIFIKLVKKGNNMSLSTIYRILDVFVSKGLVVKSNISKNNKAVYEVKGMEHKHHLVCDCCGKILVLDNCPLEGYERSLEEKTMFDITSHKLEFFGICPECKIKIEGNV</sequence>
<feature type="binding site" evidence="8">
    <location>
        <position position="127"/>
    </location>
    <ligand>
        <name>Fe cation</name>
        <dbReference type="ChEBI" id="CHEBI:24875"/>
    </ligand>
</feature>
<keyword evidence="2" id="KW-0678">Repressor</keyword>
<dbReference type="Proteomes" id="UP000184389">
    <property type="component" value="Unassembled WGS sequence"/>
</dbReference>
<proteinExistence type="inferred from homology"/>
<dbReference type="SUPFAM" id="SSF46785">
    <property type="entry name" value="Winged helix' DNA-binding domain"/>
    <property type="match status" value="1"/>
</dbReference>
<dbReference type="EMBL" id="FQXR01000022">
    <property type="protein sequence ID" value="SHI19873.1"/>
    <property type="molecule type" value="Genomic_DNA"/>
</dbReference>
<feature type="binding site" evidence="8">
    <location>
        <position position="89"/>
    </location>
    <ligand>
        <name>Fe cation</name>
        <dbReference type="ChEBI" id="CHEBI:24875"/>
    </ligand>
</feature>
<accession>A0A1M5Z7K9</accession>
<dbReference type="InterPro" id="IPR036390">
    <property type="entry name" value="WH_DNA-bd_sf"/>
</dbReference>
<comment type="similarity">
    <text evidence="1">Belongs to the Fur family.</text>
</comment>
<dbReference type="GO" id="GO:1900376">
    <property type="term" value="P:regulation of secondary metabolite biosynthetic process"/>
    <property type="evidence" value="ECO:0007669"/>
    <property type="project" value="TreeGrafter"/>
</dbReference>
<evidence type="ECO:0000313" key="9">
    <source>
        <dbReference type="EMBL" id="SHI19873.1"/>
    </source>
</evidence>
<comment type="cofactor">
    <cofactor evidence="7">
        <name>Zn(2+)</name>
        <dbReference type="ChEBI" id="CHEBI:29105"/>
    </cofactor>
    <text evidence="7">Binds 1 zinc ion per subunit.</text>
</comment>
<comment type="cofactor">
    <cofactor evidence="8">
        <name>Mn(2+)</name>
        <dbReference type="ChEBI" id="CHEBI:29035"/>
    </cofactor>
    <cofactor evidence="8">
        <name>Fe(2+)</name>
        <dbReference type="ChEBI" id="CHEBI:29033"/>
    </cofactor>
    <text evidence="8">Binds 1 Mn(2+) or Fe(2+) ion per subunit.</text>
</comment>
<dbReference type="GO" id="GO:0045892">
    <property type="term" value="P:negative regulation of DNA-templated transcription"/>
    <property type="evidence" value="ECO:0007669"/>
    <property type="project" value="TreeGrafter"/>
</dbReference>
<dbReference type="OrthoDB" id="8659436at2"/>
<dbReference type="STRING" id="1123281.SAMN02745180_02794"/>
<keyword evidence="4" id="KW-0805">Transcription regulation</keyword>
<dbReference type="Pfam" id="PF01475">
    <property type="entry name" value="FUR"/>
    <property type="match status" value="1"/>
</dbReference>
<evidence type="ECO:0000256" key="1">
    <source>
        <dbReference type="ARBA" id="ARBA00007957"/>
    </source>
</evidence>
<evidence type="ECO:0000256" key="3">
    <source>
        <dbReference type="ARBA" id="ARBA00022833"/>
    </source>
</evidence>
<feature type="binding site" evidence="7">
    <location>
        <position position="98"/>
    </location>
    <ligand>
        <name>Zn(2+)</name>
        <dbReference type="ChEBI" id="CHEBI:29105"/>
    </ligand>
</feature>
<gene>
    <name evidence="9" type="ORF">SAMN02745180_02794</name>
</gene>
<feature type="binding site" evidence="7">
    <location>
        <position position="95"/>
    </location>
    <ligand>
        <name>Zn(2+)</name>
        <dbReference type="ChEBI" id="CHEBI:29105"/>
    </ligand>
</feature>
<keyword evidence="10" id="KW-1185">Reference proteome</keyword>
<reference evidence="9 10" key="1">
    <citation type="submission" date="2016-11" db="EMBL/GenBank/DDBJ databases">
        <authorList>
            <person name="Jaros S."/>
            <person name="Januszkiewicz K."/>
            <person name="Wedrychowicz H."/>
        </authorList>
    </citation>
    <scope>NUCLEOTIDE SEQUENCE [LARGE SCALE GENOMIC DNA]</scope>
    <source>
        <strain evidence="9 10">DSM 13106</strain>
    </source>
</reference>
<name>A0A1M5Z7K9_9FIRM</name>
<keyword evidence="7" id="KW-0479">Metal-binding</keyword>
<organism evidence="9 10">
    <name type="scientific">Sporanaerobacter acetigenes DSM 13106</name>
    <dbReference type="NCBI Taxonomy" id="1123281"/>
    <lineage>
        <taxon>Bacteria</taxon>
        <taxon>Bacillati</taxon>
        <taxon>Bacillota</taxon>
        <taxon>Tissierellia</taxon>
        <taxon>Tissierellales</taxon>
        <taxon>Sporanaerobacteraceae</taxon>
        <taxon>Sporanaerobacter</taxon>
    </lineage>
</organism>
<dbReference type="PANTHER" id="PTHR33202">
    <property type="entry name" value="ZINC UPTAKE REGULATION PROTEIN"/>
    <property type="match status" value="1"/>
</dbReference>